<protein>
    <submittedName>
        <fullName evidence="2">Uncharacterized protein</fullName>
    </submittedName>
</protein>
<proteinExistence type="predicted"/>
<organism evidence="2 3">
    <name type="scientific">Pyricularia oryzae</name>
    <name type="common">Rice blast fungus</name>
    <name type="synonym">Magnaporthe oryzae</name>
    <dbReference type="NCBI Taxonomy" id="318829"/>
    <lineage>
        <taxon>Eukaryota</taxon>
        <taxon>Fungi</taxon>
        <taxon>Dikarya</taxon>
        <taxon>Ascomycota</taxon>
        <taxon>Pezizomycotina</taxon>
        <taxon>Sordariomycetes</taxon>
        <taxon>Sordariomycetidae</taxon>
        <taxon>Magnaporthales</taxon>
        <taxon>Pyriculariaceae</taxon>
        <taxon>Pyricularia</taxon>
    </lineage>
</organism>
<feature type="region of interest" description="Disordered" evidence="1">
    <location>
        <begin position="59"/>
        <end position="101"/>
    </location>
</feature>
<evidence type="ECO:0000256" key="1">
    <source>
        <dbReference type="SAM" id="MobiDB-lite"/>
    </source>
</evidence>
<gene>
    <name evidence="2" type="ORF">PoMZ_07241</name>
</gene>
<dbReference type="Proteomes" id="UP000294847">
    <property type="component" value="Chromosome 4"/>
</dbReference>
<name>A0A4P7NEM9_PYROR</name>
<evidence type="ECO:0000313" key="2">
    <source>
        <dbReference type="EMBL" id="QBZ60301.1"/>
    </source>
</evidence>
<accession>A0A4P7NEM9</accession>
<dbReference type="AlphaFoldDB" id="A0A4P7NEM9"/>
<reference evidence="2 3" key="1">
    <citation type="journal article" date="2019" name="Mol. Biol. Evol.">
        <title>Blast fungal genomes show frequent chromosomal changes, gene gains and losses, and effector gene turnover.</title>
        <authorList>
            <person name="Gomez Luciano L.B."/>
            <person name="Jason Tsai I."/>
            <person name="Chuma I."/>
            <person name="Tosa Y."/>
            <person name="Chen Y.H."/>
            <person name="Li J.Y."/>
            <person name="Li M.Y."/>
            <person name="Jade Lu M.Y."/>
            <person name="Nakayashiki H."/>
            <person name="Li W.H."/>
        </authorList>
    </citation>
    <scope>NUCLEOTIDE SEQUENCE [LARGE SCALE GENOMIC DNA]</scope>
    <source>
        <strain evidence="2">MZ5-1-6</strain>
    </source>
</reference>
<sequence>MPWTYAEETRRQAEDQKELVPIVFPTRYALLSRNALLHRGANDPTGDRDADVPHLIHARQQGTRRIFEGRAHGRDGLDGPDEHAVRHQPRPAQDATERDAGEHDAVVALCNLDLPTTVQLHRRKRRPRRHQRFAVGPRHQVRRDRLVKPRRVRQRHDYGPWGMFGHRQHDLLGKRPGHRRRADQDIGTHLVHDREQVRPVALAPRLLGVGRLRGVVLRCCRQEPRLVDEPDLLRGAVLATPALLGDGVPHHVGDARAGGPGAKNHHAQVLDLQARDVHARHDGREHDAPGALDVVVEDGRAGAVRVEDAAGVGHAKVLKVNDGAGEEVPGSGDELADQRVVLLPPHATLPQAQVQRVVEQALVVGAAVEDDGEGAVRVQACAKRGQDELGDADEDAATALVADAQDLLAVRDDDIVDVLGAAPTLQVLPDAVHVIDVEEAALGPAEQPRVVLDCVTLGRGVNDAKHLGQVVV</sequence>
<dbReference type="EMBL" id="CP034207">
    <property type="protein sequence ID" value="QBZ60301.1"/>
    <property type="molecule type" value="Genomic_DNA"/>
</dbReference>
<evidence type="ECO:0000313" key="3">
    <source>
        <dbReference type="Proteomes" id="UP000294847"/>
    </source>
</evidence>
<feature type="compositionally biased region" description="Basic and acidic residues" evidence="1">
    <location>
        <begin position="65"/>
        <end position="85"/>
    </location>
</feature>